<comment type="similarity">
    <text evidence="1">Belongs to the short-chain dehydrogenases/reductases (SDR) family.</text>
</comment>
<protein>
    <submittedName>
        <fullName evidence="2">3-oxoacyl-[acyl-carrier protein] reductase</fullName>
        <ecNumber evidence="2">1.1.1.100</ecNumber>
    </submittedName>
</protein>
<dbReference type="Pfam" id="PF13561">
    <property type="entry name" value="adh_short_C2"/>
    <property type="match status" value="1"/>
</dbReference>
<dbReference type="SUPFAM" id="SSF51735">
    <property type="entry name" value="NAD(P)-binding Rossmann-fold domains"/>
    <property type="match status" value="1"/>
</dbReference>
<keyword evidence="2" id="KW-0560">Oxidoreductase</keyword>
<reference evidence="2" key="1">
    <citation type="submission" date="2020-02" db="EMBL/GenBank/DDBJ databases">
        <authorList>
            <person name="Meier V. D."/>
        </authorList>
    </citation>
    <scope>NUCLEOTIDE SEQUENCE</scope>
    <source>
        <strain evidence="2">AVDCRST_MAG88</strain>
    </source>
</reference>
<dbReference type="InterPro" id="IPR036291">
    <property type="entry name" value="NAD(P)-bd_dom_sf"/>
</dbReference>
<organism evidence="2">
    <name type="scientific">uncultured Thermomicrobiales bacterium</name>
    <dbReference type="NCBI Taxonomy" id="1645740"/>
    <lineage>
        <taxon>Bacteria</taxon>
        <taxon>Pseudomonadati</taxon>
        <taxon>Thermomicrobiota</taxon>
        <taxon>Thermomicrobia</taxon>
        <taxon>Thermomicrobiales</taxon>
        <taxon>environmental samples</taxon>
    </lineage>
</organism>
<dbReference type="GO" id="GO:0004316">
    <property type="term" value="F:3-oxoacyl-[acyl-carrier-protein] reductase (NADPH) activity"/>
    <property type="evidence" value="ECO:0007669"/>
    <property type="project" value="UniProtKB-EC"/>
</dbReference>
<dbReference type="PANTHER" id="PTHR42879">
    <property type="entry name" value="3-OXOACYL-(ACYL-CARRIER-PROTEIN) REDUCTASE"/>
    <property type="match status" value="1"/>
</dbReference>
<name>A0A6J4VDA5_9BACT</name>
<dbReference type="Gene3D" id="3.40.50.720">
    <property type="entry name" value="NAD(P)-binding Rossmann-like Domain"/>
    <property type="match status" value="1"/>
</dbReference>
<evidence type="ECO:0000313" key="2">
    <source>
        <dbReference type="EMBL" id="CAA9575794.1"/>
    </source>
</evidence>
<dbReference type="PRINTS" id="PR00080">
    <property type="entry name" value="SDRFAMILY"/>
</dbReference>
<dbReference type="EC" id="1.1.1.100" evidence="2"/>
<gene>
    <name evidence="2" type="ORF">AVDCRST_MAG88-2804</name>
</gene>
<proteinExistence type="inferred from homology"/>
<dbReference type="FunFam" id="3.40.50.720:FF:000084">
    <property type="entry name" value="Short-chain dehydrogenase reductase"/>
    <property type="match status" value="1"/>
</dbReference>
<dbReference type="InterPro" id="IPR050259">
    <property type="entry name" value="SDR"/>
</dbReference>
<dbReference type="EMBL" id="CADCWM010000679">
    <property type="protein sequence ID" value="CAA9575794.1"/>
    <property type="molecule type" value="Genomic_DNA"/>
</dbReference>
<dbReference type="InterPro" id="IPR002347">
    <property type="entry name" value="SDR_fam"/>
</dbReference>
<sequence length="253" mass="25843">MDLGLGGRVALVTGSSRGIGAAIAAELAAEGCRVALCARGTEALEATAARLRGGGTDILALPADLTAPGEAERVVTETVAHFGAVDILVNNLGGGRGGDNDEAWDYTLDVNLGVAVRASRAAIPGMKERGRGVILIISSISGWQAGGSSPAYSAAKAAEIIYARSLALELAPFGVRANAVSPGSILFPGGGWERRQERDPERIARFIADDLPLGRFGAPEEVANVVVFLASDRASLVTGANIAVDGCQLKPSV</sequence>
<accession>A0A6J4VDA5</accession>
<dbReference type="PRINTS" id="PR00081">
    <property type="entry name" value="GDHRDH"/>
</dbReference>
<dbReference type="AlphaFoldDB" id="A0A6J4VDA5"/>
<evidence type="ECO:0000256" key="1">
    <source>
        <dbReference type="ARBA" id="ARBA00006484"/>
    </source>
</evidence>